<proteinExistence type="predicted"/>
<dbReference type="Pfam" id="PF11282">
    <property type="entry name" value="DUF3082"/>
    <property type="match status" value="1"/>
</dbReference>
<accession>A0A951USR0</accession>
<evidence type="ECO:0000313" key="3">
    <source>
        <dbReference type="Proteomes" id="UP000729701"/>
    </source>
</evidence>
<evidence type="ECO:0000313" key="2">
    <source>
        <dbReference type="EMBL" id="MBW4668022.1"/>
    </source>
</evidence>
<keyword evidence="1" id="KW-1133">Transmembrane helix</keyword>
<comment type="caution">
    <text evidence="2">The sequence shown here is derived from an EMBL/GenBank/DDBJ whole genome shotgun (WGS) entry which is preliminary data.</text>
</comment>
<organism evidence="2 3">
    <name type="scientific">Cyanomargarita calcarea GSE-NOS-MK-12-04C</name>
    <dbReference type="NCBI Taxonomy" id="2839659"/>
    <lineage>
        <taxon>Bacteria</taxon>
        <taxon>Bacillati</taxon>
        <taxon>Cyanobacteriota</taxon>
        <taxon>Cyanophyceae</taxon>
        <taxon>Nostocales</taxon>
        <taxon>Cyanomargaritaceae</taxon>
        <taxon>Cyanomargarita</taxon>
    </lineage>
</organism>
<feature type="transmembrane region" description="Helical" evidence="1">
    <location>
        <begin position="71"/>
        <end position="99"/>
    </location>
</feature>
<keyword evidence="1" id="KW-0472">Membrane</keyword>
<sequence length="110" mass="11450">MSVPNLPQQSENSGQEVPPTPLRCFVGATISSGMGFALYKLMISIATTFALKPIHSDNPMVVNIGSAVRTLVVGIVALGMGIFGLVAVGLFALGIQLVIQGFTKKESSSN</sequence>
<keyword evidence="1" id="KW-0812">Transmembrane</keyword>
<dbReference type="EMBL" id="JAHHGZ010000010">
    <property type="protein sequence ID" value="MBW4668022.1"/>
    <property type="molecule type" value="Genomic_DNA"/>
</dbReference>
<reference evidence="2" key="1">
    <citation type="submission" date="2021-05" db="EMBL/GenBank/DDBJ databases">
        <authorList>
            <person name="Pietrasiak N."/>
            <person name="Ward R."/>
            <person name="Stajich J.E."/>
            <person name="Kurbessoian T."/>
        </authorList>
    </citation>
    <scope>NUCLEOTIDE SEQUENCE</scope>
    <source>
        <strain evidence="2">GSE-NOS-MK-12-04C</strain>
    </source>
</reference>
<dbReference type="Proteomes" id="UP000729701">
    <property type="component" value="Unassembled WGS sequence"/>
</dbReference>
<reference evidence="2" key="2">
    <citation type="journal article" date="2022" name="Microbiol. Resour. Announc.">
        <title>Metagenome Sequencing to Explore Phylogenomics of Terrestrial Cyanobacteria.</title>
        <authorList>
            <person name="Ward R.D."/>
            <person name="Stajich J.E."/>
            <person name="Johansen J.R."/>
            <person name="Huntemann M."/>
            <person name="Clum A."/>
            <person name="Foster B."/>
            <person name="Foster B."/>
            <person name="Roux S."/>
            <person name="Palaniappan K."/>
            <person name="Varghese N."/>
            <person name="Mukherjee S."/>
            <person name="Reddy T.B.K."/>
            <person name="Daum C."/>
            <person name="Copeland A."/>
            <person name="Chen I.A."/>
            <person name="Ivanova N.N."/>
            <person name="Kyrpides N.C."/>
            <person name="Shapiro N."/>
            <person name="Eloe-Fadrosh E.A."/>
            <person name="Pietrasiak N."/>
        </authorList>
    </citation>
    <scope>NUCLEOTIDE SEQUENCE</scope>
    <source>
        <strain evidence="2">GSE-NOS-MK-12-04C</strain>
    </source>
</reference>
<gene>
    <name evidence="2" type="ORF">KME60_11495</name>
</gene>
<evidence type="ECO:0000256" key="1">
    <source>
        <dbReference type="SAM" id="Phobius"/>
    </source>
</evidence>
<feature type="transmembrane region" description="Helical" evidence="1">
    <location>
        <begin position="25"/>
        <end position="51"/>
    </location>
</feature>
<dbReference type="InterPro" id="IPR021434">
    <property type="entry name" value="DUF3082"/>
</dbReference>
<dbReference type="AlphaFoldDB" id="A0A951USR0"/>
<protein>
    <submittedName>
        <fullName evidence="2">DUF3082 domain-containing protein</fullName>
    </submittedName>
</protein>
<dbReference type="PANTHER" id="PTHR35733">
    <property type="entry name" value="OS02G0307800 PROTEIN"/>
    <property type="match status" value="1"/>
</dbReference>
<name>A0A951USR0_9CYAN</name>
<dbReference type="PANTHER" id="PTHR35733:SF1">
    <property type="entry name" value="OS02G0307800 PROTEIN"/>
    <property type="match status" value="1"/>
</dbReference>